<keyword evidence="2" id="KW-0472">Membrane</keyword>
<dbReference type="EMBL" id="JAGRQH010000002">
    <property type="protein sequence ID" value="MBR0559043.1"/>
    <property type="molecule type" value="Genomic_DNA"/>
</dbReference>
<dbReference type="RefSeq" id="WP_211680615.1">
    <property type="nucleotide sequence ID" value="NZ_JAGRQH010000002.1"/>
</dbReference>
<evidence type="ECO:0000313" key="4">
    <source>
        <dbReference type="EMBL" id="MBR0559043.1"/>
    </source>
</evidence>
<organism evidence="4 5">
    <name type="scientific">Neokomagataea anthophila</name>
    <dbReference type="NCBI Taxonomy" id="2826925"/>
    <lineage>
        <taxon>Bacteria</taxon>
        <taxon>Pseudomonadati</taxon>
        <taxon>Pseudomonadota</taxon>
        <taxon>Alphaproteobacteria</taxon>
        <taxon>Acetobacterales</taxon>
        <taxon>Acetobacteraceae</taxon>
        <taxon>Neokomagataea</taxon>
    </lineage>
</organism>
<proteinExistence type="predicted"/>
<dbReference type="Pfam" id="PF13717">
    <property type="entry name" value="Zn_ribbon_4"/>
    <property type="match status" value="1"/>
</dbReference>
<accession>A0ABS5E6A4</accession>
<keyword evidence="2" id="KW-0812">Transmembrane</keyword>
<dbReference type="NCBIfam" id="TIGR02098">
    <property type="entry name" value="MJ0042_CXXC"/>
    <property type="match status" value="1"/>
</dbReference>
<protein>
    <submittedName>
        <fullName evidence="4">Zinc-ribbon domain-containing protein</fullName>
    </submittedName>
</protein>
<dbReference type="Proteomes" id="UP000677812">
    <property type="component" value="Unassembled WGS sequence"/>
</dbReference>
<feature type="region of interest" description="Disordered" evidence="1">
    <location>
        <begin position="63"/>
        <end position="116"/>
    </location>
</feature>
<evidence type="ECO:0000256" key="1">
    <source>
        <dbReference type="SAM" id="MobiDB-lite"/>
    </source>
</evidence>
<evidence type="ECO:0000256" key="2">
    <source>
        <dbReference type="SAM" id="Phobius"/>
    </source>
</evidence>
<name>A0ABS5E6A4_9PROT</name>
<gene>
    <name evidence="4" type="ORF">KB213_03075</name>
</gene>
<keyword evidence="2" id="KW-1133">Transmembrane helix</keyword>
<comment type="caution">
    <text evidence="4">The sequence shown here is derived from an EMBL/GenBank/DDBJ whole genome shotgun (WGS) entry which is preliminary data.</text>
</comment>
<feature type="domain" description="Zinc finger/thioredoxin putative" evidence="3">
    <location>
        <begin position="1"/>
        <end position="34"/>
    </location>
</feature>
<evidence type="ECO:0000259" key="3">
    <source>
        <dbReference type="Pfam" id="PF13717"/>
    </source>
</evidence>
<sequence>MRIECLSCYAVFDVPEQRLEAVRTVRCGFCQHVWAAPAPQDVSGFDDHLSAAHVSEAQERFDDVLEGAEPMPEALDVPSAAPTPEVEPERRRGPSFHVSSETPWQRSAAPAPEEKKTLGSQRLWTAAWAGSFLCVLGLGGMAWHQYAAPVQHVMHNVWHKA</sequence>
<dbReference type="InterPro" id="IPR011723">
    <property type="entry name" value="Znf/thioredoxin_put"/>
</dbReference>
<feature type="transmembrane region" description="Helical" evidence="2">
    <location>
        <begin position="123"/>
        <end position="144"/>
    </location>
</feature>
<reference evidence="4 5" key="1">
    <citation type="submission" date="2021-04" db="EMBL/GenBank/DDBJ databases">
        <title>The complete genome sequence of Neokomagataea sp. TBRC 2177.</title>
        <authorList>
            <person name="Charoenyingcharoen P."/>
            <person name="Yukphan P."/>
        </authorList>
    </citation>
    <scope>NUCLEOTIDE SEQUENCE [LARGE SCALE GENOMIC DNA]</scope>
    <source>
        <strain evidence="4 5">TBRC 2177</strain>
    </source>
</reference>
<evidence type="ECO:0000313" key="5">
    <source>
        <dbReference type="Proteomes" id="UP000677812"/>
    </source>
</evidence>
<keyword evidence="5" id="KW-1185">Reference proteome</keyword>